<gene>
    <name evidence="2" type="ORF">BYL167_LOCUS73859</name>
    <name evidence="3" type="ORF">GIL414_LOCUS85099</name>
    <name evidence="1" type="ORF">OVN521_LOCUS36454</name>
</gene>
<dbReference type="AlphaFoldDB" id="A0A820QRI0"/>
<sequence length="33" mass="3779">MQKKIVPKMYPMIPLTIPGDDDDDDEAVLFDDL</sequence>
<evidence type="ECO:0000313" key="1">
    <source>
        <dbReference type="EMBL" id="CAF4427006.1"/>
    </source>
</evidence>
<accession>A0A820QRI0</accession>
<evidence type="ECO:0000313" key="4">
    <source>
        <dbReference type="Proteomes" id="UP000663866"/>
    </source>
</evidence>
<feature type="non-terminal residue" evidence="1">
    <location>
        <position position="1"/>
    </location>
</feature>
<dbReference type="Proteomes" id="UP000681720">
    <property type="component" value="Unassembled WGS sequence"/>
</dbReference>
<dbReference type="EMBL" id="CAJOBG010043361">
    <property type="protein sequence ID" value="CAF4427006.1"/>
    <property type="molecule type" value="Genomic_DNA"/>
</dbReference>
<protein>
    <submittedName>
        <fullName evidence="1">Uncharacterized protein</fullName>
    </submittedName>
</protein>
<organism evidence="1 4">
    <name type="scientific">Rotaria magnacalcarata</name>
    <dbReference type="NCBI Taxonomy" id="392030"/>
    <lineage>
        <taxon>Eukaryota</taxon>
        <taxon>Metazoa</taxon>
        <taxon>Spiralia</taxon>
        <taxon>Gnathifera</taxon>
        <taxon>Rotifera</taxon>
        <taxon>Eurotatoria</taxon>
        <taxon>Bdelloidea</taxon>
        <taxon>Philodinida</taxon>
        <taxon>Philodinidae</taxon>
        <taxon>Rotaria</taxon>
    </lineage>
</organism>
<dbReference type="Proteomes" id="UP000681967">
    <property type="component" value="Unassembled WGS sequence"/>
</dbReference>
<dbReference type="EMBL" id="CAJOBH010263189">
    <property type="protein sequence ID" value="CAF5157962.1"/>
    <property type="molecule type" value="Genomic_DNA"/>
</dbReference>
<name>A0A820QRI0_9BILA</name>
<evidence type="ECO:0000313" key="2">
    <source>
        <dbReference type="EMBL" id="CAF5157962.1"/>
    </source>
</evidence>
<keyword evidence="4" id="KW-1185">Reference proteome</keyword>
<comment type="caution">
    <text evidence="1">The sequence shown here is derived from an EMBL/GenBank/DDBJ whole genome shotgun (WGS) entry which is preliminary data.</text>
</comment>
<proteinExistence type="predicted"/>
<dbReference type="EMBL" id="CAJOBJ010368954">
    <property type="protein sequence ID" value="CAF5222492.1"/>
    <property type="molecule type" value="Genomic_DNA"/>
</dbReference>
<feature type="non-terminal residue" evidence="1">
    <location>
        <position position="33"/>
    </location>
</feature>
<evidence type="ECO:0000313" key="3">
    <source>
        <dbReference type="EMBL" id="CAF5222492.1"/>
    </source>
</evidence>
<reference evidence="1" key="1">
    <citation type="submission" date="2021-02" db="EMBL/GenBank/DDBJ databases">
        <authorList>
            <person name="Nowell W R."/>
        </authorList>
    </citation>
    <scope>NUCLEOTIDE SEQUENCE</scope>
</reference>
<dbReference type="Proteomes" id="UP000663866">
    <property type="component" value="Unassembled WGS sequence"/>
</dbReference>